<comment type="caution">
    <text evidence="3">The sequence shown here is derived from an EMBL/GenBank/DDBJ whole genome shotgun (WGS) entry which is preliminary data.</text>
</comment>
<sequence>MSARDGTIESPPIPASGSARALAPDLARGFMLLFIALVNANYFLTGTDVVRSVADQVIALVQFTTISGRAIPLFAILFGYGMVQLMRRLQERDGDWAEARRLLRRRGWWLLAIGLAHAALVLTPDILGAYGLALLLFVGMLRVRDSILLWTAGAMMAASLMFSAILTILLADDLDGGGAQAPSLTEEHLGRAMVERIQEWALYTPFTLLTVVLAMVLLGIWAARRRILDEPVRHRVLLRWTAVLGLGTAFAGGLPDALIVAELWTGASATTAGLLAVVHDVTGWAGGLGWAAVIALLAARLQDRRGPVTTAIEAVGQRSLSCYLAQSAVFAVVFAPYFFGGSATISVTGAAVVGAATWCLTVVVADLMRRSRYRGPAETVLRRFTYSGTRFVPTSADRG</sequence>
<evidence type="ECO:0000313" key="4">
    <source>
        <dbReference type="Proteomes" id="UP001250214"/>
    </source>
</evidence>
<feature type="transmembrane region" description="Helical" evidence="1">
    <location>
        <begin position="236"/>
        <end position="261"/>
    </location>
</feature>
<feature type="transmembrane region" description="Helical" evidence="1">
    <location>
        <begin position="281"/>
        <end position="299"/>
    </location>
</feature>
<evidence type="ECO:0000256" key="1">
    <source>
        <dbReference type="SAM" id="Phobius"/>
    </source>
</evidence>
<feature type="transmembrane region" description="Helical" evidence="1">
    <location>
        <begin position="26"/>
        <end position="45"/>
    </location>
</feature>
<feature type="transmembrane region" description="Helical" evidence="1">
    <location>
        <begin position="147"/>
        <end position="171"/>
    </location>
</feature>
<name>A0ABU2HAI2_9ACTN</name>
<keyword evidence="1" id="KW-1133">Transmembrane helix</keyword>
<evidence type="ECO:0000313" key="3">
    <source>
        <dbReference type="EMBL" id="MDS1272336.1"/>
    </source>
</evidence>
<dbReference type="PANTHER" id="PTHR30590">
    <property type="entry name" value="INNER MEMBRANE PROTEIN"/>
    <property type="match status" value="1"/>
</dbReference>
<feature type="transmembrane region" description="Helical" evidence="1">
    <location>
        <begin position="108"/>
        <end position="135"/>
    </location>
</feature>
<protein>
    <submittedName>
        <fullName evidence="3">DUF418 domain-containing protein</fullName>
    </submittedName>
</protein>
<accession>A0ABU2HAI2</accession>
<keyword evidence="1" id="KW-0812">Transmembrane</keyword>
<dbReference type="Pfam" id="PF04235">
    <property type="entry name" value="DUF418"/>
    <property type="match status" value="1"/>
</dbReference>
<keyword evidence="4" id="KW-1185">Reference proteome</keyword>
<feature type="transmembrane region" description="Helical" evidence="1">
    <location>
        <begin position="320"/>
        <end position="339"/>
    </location>
</feature>
<keyword evidence="1" id="KW-0472">Membrane</keyword>
<feature type="transmembrane region" description="Helical" evidence="1">
    <location>
        <begin position="345"/>
        <end position="365"/>
    </location>
</feature>
<dbReference type="InterPro" id="IPR007349">
    <property type="entry name" value="DUF418"/>
</dbReference>
<dbReference type="RefSeq" id="WP_310913901.1">
    <property type="nucleotide sequence ID" value="NZ_JAVLVT010000010.1"/>
</dbReference>
<dbReference type="InterPro" id="IPR052529">
    <property type="entry name" value="Bact_Transport_Assoc"/>
</dbReference>
<dbReference type="EMBL" id="JAVLVT010000010">
    <property type="protein sequence ID" value="MDS1272336.1"/>
    <property type="molecule type" value="Genomic_DNA"/>
</dbReference>
<proteinExistence type="predicted"/>
<dbReference type="PANTHER" id="PTHR30590:SF2">
    <property type="entry name" value="INNER MEMBRANE PROTEIN"/>
    <property type="match status" value="1"/>
</dbReference>
<dbReference type="Proteomes" id="UP001250214">
    <property type="component" value="Unassembled WGS sequence"/>
</dbReference>
<gene>
    <name evidence="3" type="ORF">RIF23_18780</name>
</gene>
<evidence type="ECO:0000259" key="2">
    <source>
        <dbReference type="Pfam" id="PF04235"/>
    </source>
</evidence>
<feature type="transmembrane region" description="Helical" evidence="1">
    <location>
        <begin position="200"/>
        <end position="224"/>
    </location>
</feature>
<feature type="transmembrane region" description="Helical" evidence="1">
    <location>
        <begin position="57"/>
        <end position="80"/>
    </location>
</feature>
<organism evidence="3 4">
    <name type="scientific">Lipingzhangella rawalii</name>
    <dbReference type="NCBI Taxonomy" id="2055835"/>
    <lineage>
        <taxon>Bacteria</taxon>
        <taxon>Bacillati</taxon>
        <taxon>Actinomycetota</taxon>
        <taxon>Actinomycetes</taxon>
        <taxon>Streptosporangiales</taxon>
        <taxon>Nocardiopsidaceae</taxon>
        <taxon>Lipingzhangella</taxon>
    </lineage>
</organism>
<feature type="domain" description="DUF418" evidence="2">
    <location>
        <begin position="222"/>
        <end position="387"/>
    </location>
</feature>
<reference evidence="4" key="1">
    <citation type="submission" date="2023-07" db="EMBL/GenBank/DDBJ databases">
        <title>Novel species in the genus Lipingzhangella isolated from Sambhar Salt Lake.</title>
        <authorList>
            <person name="Jiya N."/>
            <person name="Kajale S."/>
            <person name="Sharma A."/>
        </authorList>
    </citation>
    <scope>NUCLEOTIDE SEQUENCE [LARGE SCALE GENOMIC DNA]</scope>
    <source>
        <strain evidence="4">LS1_29</strain>
    </source>
</reference>